<reference evidence="1" key="1">
    <citation type="submission" date="2023-03" db="EMBL/GenBank/DDBJ databases">
        <title>Massive genome expansion in bonnet fungi (Mycena s.s.) driven by repeated elements and novel gene families across ecological guilds.</title>
        <authorList>
            <consortium name="Lawrence Berkeley National Laboratory"/>
            <person name="Harder C.B."/>
            <person name="Miyauchi S."/>
            <person name="Viragh M."/>
            <person name="Kuo A."/>
            <person name="Thoen E."/>
            <person name="Andreopoulos B."/>
            <person name="Lu D."/>
            <person name="Skrede I."/>
            <person name="Drula E."/>
            <person name="Henrissat B."/>
            <person name="Morin E."/>
            <person name="Kohler A."/>
            <person name="Barry K."/>
            <person name="LaButti K."/>
            <person name="Morin E."/>
            <person name="Salamov A."/>
            <person name="Lipzen A."/>
            <person name="Mereny Z."/>
            <person name="Hegedus B."/>
            <person name="Baldrian P."/>
            <person name="Stursova M."/>
            <person name="Weitz H."/>
            <person name="Taylor A."/>
            <person name="Grigoriev I.V."/>
            <person name="Nagy L.G."/>
            <person name="Martin F."/>
            <person name="Kauserud H."/>
        </authorList>
    </citation>
    <scope>NUCLEOTIDE SEQUENCE</scope>
    <source>
        <strain evidence="1">CBHHK173m</strain>
    </source>
</reference>
<proteinExistence type="predicted"/>
<keyword evidence="2" id="KW-1185">Reference proteome</keyword>
<dbReference type="Proteomes" id="UP001222325">
    <property type="component" value="Unassembled WGS sequence"/>
</dbReference>
<comment type="caution">
    <text evidence="1">The sequence shown here is derived from an EMBL/GenBank/DDBJ whole genome shotgun (WGS) entry which is preliminary data.</text>
</comment>
<accession>A0AAD6UD59</accession>
<evidence type="ECO:0000313" key="1">
    <source>
        <dbReference type="EMBL" id="KAJ7097107.1"/>
    </source>
</evidence>
<organism evidence="1 2">
    <name type="scientific">Mycena belliarum</name>
    <dbReference type="NCBI Taxonomy" id="1033014"/>
    <lineage>
        <taxon>Eukaryota</taxon>
        <taxon>Fungi</taxon>
        <taxon>Dikarya</taxon>
        <taxon>Basidiomycota</taxon>
        <taxon>Agaricomycotina</taxon>
        <taxon>Agaricomycetes</taxon>
        <taxon>Agaricomycetidae</taxon>
        <taxon>Agaricales</taxon>
        <taxon>Marasmiineae</taxon>
        <taxon>Mycenaceae</taxon>
        <taxon>Mycena</taxon>
    </lineage>
</organism>
<dbReference type="EMBL" id="JARJCN010000010">
    <property type="protein sequence ID" value="KAJ7097107.1"/>
    <property type="molecule type" value="Genomic_DNA"/>
</dbReference>
<dbReference type="InterPro" id="IPR036047">
    <property type="entry name" value="F-box-like_dom_sf"/>
</dbReference>
<dbReference type="AlphaFoldDB" id="A0AAD6UD59"/>
<protein>
    <recommendedName>
        <fullName evidence="3">F-box domain-containing protein</fullName>
    </recommendedName>
</protein>
<sequence length="536" mass="58535">MADIPLALSPNFCGPPIGLNTPGYESPRPLVTLKSLLSDRALTVKRPRQQPPSLIFRLPAEMLAEIFLKATEDQEVSTTGMKIPMRSHLVLSHVCALWRAVALYTPSLWCRVVLHLGSRTTGFSSITTLARTCFVRSCELPLALIITSSAKAETIPNLSMDLVLPVRHRIRHLELTLPAVFTESIFKLPKKTMKALRTISVTALVPDEPVSWFHAMSALAGAPLLHSVKLSCAPAVGPLRWTGVRLDPFAAGLPWEQLTELHLQDLVLCCADAIYALKQTTHLLRCSLDIDIPEALGPVPLFPPLPGLSPSAAATPRIKTPVTLPALLTLHLTVSGWDGATSELLDRFILPSLTDLSIINKESQLLPCTALTALQTRSSFSLERFVLAHRMGDSLLPFLQTNPHLTRLLLVSCGLKLAPLAAALTLETGVPPLLPRLRALALSDSWRDAAPRRATKAALNMARSRRHVPGDTHGTAQLRTLTFGSQVEHSAARVARWPAEGMRVRVVRVPASEGPWRAQVVRADLLGLGLDWDWEC</sequence>
<evidence type="ECO:0000313" key="2">
    <source>
        <dbReference type="Proteomes" id="UP001222325"/>
    </source>
</evidence>
<gene>
    <name evidence="1" type="ORF">B0H15DRAFT_31724</name>
</gene>
<dbReference type="SUPFAM" id="SSF81383">
    <property type="entry name" value="F-box domain"/>
    <property type="match status" value="1"/>
</dbReference>
<name>A0AAD6UD59_9AGAR</name>
<dbReference type="Gene3D" id="1.20.1280.50">
    <property type="match status" value="1"/>
</dbReference>
<evidence type="ECO:0008006" key="3">
    <source>
        <dbReference type="Google" id="ProtNLM"/>
    </source>
</evidence>